<dbReference type="InterPro" id="IPR038763">
    <property type="entry name" value="DHH_sf"/>
</dbReference>
<evidence type="ECO:0000256" key="1">
    <source>
        <dbReference type="ARBA" id="ARBA00005915"/>
    </source>
</evidence>
<dbReference type="SUPFAM" id="SSF64182">
    <property type="entry name" value="DHH phosphoesterases"/>
    <property type="match status" value="1"/>
</dbReference>
<dbReference type="Proteomes" id="UP001205843">
    <property type="component" value="Unassembled WGS sequence"/>
</dbReference>
<proteinExistence type="inferred from homology"/>
<reference evidence="10" key="1">
    <citation type="submission" date="2022-03" db="EMBL/GenBank/DDBJ databases">
        <title>Genomic Encyclopedia of Type Strains, Phase III (KMG-III): the genomes of soil and plant-associated and newly described type strains.</title>
        <authorList>
            <person name="Whitman W."/>
        </authorList>
    </citation>
    <scope>NUCLEOTIDE SEQUENCE</scope>
    <source>
        <strain evidence="10">ANL 6-2</strain>
    </source>
</reference>
<evidence type="ECO:0000259" key="9">
    <source>
        <dbReference type="Pfam" id="PF17768"/>
    </source>
</evidence>
<feature type="domain" description="DHHA1" evidence="8">
    <location>
        <begin position="354"/>
        <end position="450"/>
    </location>
</feature>
<dbReference type="InterPro" id="IPR051673">
    <property type="entry name" value="SSDNA_exonuclease_RecJ"/>
</dbReference>
<dbReference type="InterPro" id="IPR041122">
    <property type="entry name" value="RecJ_OB"/>
</dbReference>
<dbReference type="InterPro" id="IPR004610">
    <property type="entry name" value="RecJ"/>
</dbReference>
<evidence type="ECO:0000256" key="4">
    <source>
        <dbReference type="ARBA" id="ARBA00022801"/>
    </source>
</evidence>
<evidence type="ECO:0000256" key="6">
    <source>
        <dbReference type="SAM" id="Coils"/>
    </source>
</evidence>
<dbReference type="InterPro" id="IPR003156">
    <property type="entry name" value="DHHA1_dom"/>
</dbReference>
<accession>A0AAE3G6Y8</accession>
<keyword evidence="5 10" id="KW-0269">Exonuclease</keyword>
<evidence type="ECO:0000256" key="3">
    <source>
        <dbReference type="ARBA" id="ARBA00022722"/>
    </source>
</evidence>
<dbReference type="Pfam" id="PF01368">
    <property type="entry name" value="DHH"/>
    <property type="match status" value="1"/>
</dbReference>
<dbReference type="Gene3D" id="3.90.1640.30">
    <property type="match status" value="1"/>
</dbReference>
<dbReference type="EMBL" id="JALJXV010000008">
    <property type="protein sequence ID" value="MCP1676184.1"/>
    <property type="molecule type" value="Genomic_DNA"/>
</dbReference>
<name>A0AAE3G6Y8_9GAMM</name>
<comment type="similarity">
    <text evidence="1">Belongs to the RecJ family.</text>
</comment>
<evidence type="ECO:0000256" key="5">
    <source>
        <dbReference type="ARBA" id="ARBA00022839"/>
    </source>
</evidence>
<comment type="caution">
    <text evidence="10">The sequence shown here is derived from an EMBL/GenBank/DDBJ whole genome shotgun (WGS) entry which is preliminary data.</text>
</comment>
<keyword evidence="6" id="KW-0175">Coiled coil</keyword>
<evidence type="ECO:0000313" key="11">
    <source>
        <dbReference type="Proteomes" id="UP001205843"/>
    </source>
</evidence>
<feature type="domain" description="DDH" evidence="7">
    <location>
        <begin position="70"/>
        <end position="230"/>
    </location>
</feature>
<dbReference type="PANTHER" id="PTHR30255">
    <property type="entry name" value="SINGLE-STRANDED-DNA-SPECIFIC EXONUCLEASE RECJ"/>
    <property type="match status" value="1"/>
</dbReference>
<gene>
    <name evidence="10" type="ORF">J2T57_003343</name>
</gene>
<dbReference type="NCBIfam" id="TIGR00644">
    <property type="entry name" value="recJ"/>
    <property type="match status" value="1"/>
</dbReference>
<dbReference type="PANTHER" id="PTHR30255:SF2">
    <property type="entry name" value="SINGLE-STRANDED-DNA-SPECIFIC EXONUCLEASE RECJ"/>
    <property type="match status" value="1"/>
</dbReference>
<keyword evidence="3" id="KW-0540">Nuclease</keyword>
<evidence type="ECO:0000313" key="10">
    <source>
        <dbReference type="EMBL" id="MCP1676184.1"/>
    </source>
</evidence>
<evidence type="ECO:0000259" key="7">
    <source>
        <dbReference type="Pfam" id="PF01368"/>
    </source>
</evidence>
<dbReference type="InterPro" id="IPR001667">
    <property type="entry name" value="DDH_dom"/>
</dbReference>
<dbReference type="RefSeq" id="WP_253481239.1">
    <property type="nucleotide sequence ID" value="NZ_JALJXV010000008.1"/>
</dbReference>
<sequence length="576" mass="61409">MNPVLRQRLLPPGHAIAGVHPVLDRVLRARGVASADDLALGLDNLLPPGTLTGLDAAAEVLATAVMQGRRIVLVGDFDADGATSVALGILALRWMGAVEPGYLVPNRFEFGYGLTPPIAAIAADQGAQLLVTVDNGISSHAGVAEAHAHGMQVIVTDHHLPGPSLPAADVIVNPNLTDSRFPSKSLAGVGVIFYVMAALRQALRGAGWFERRGLAVPSLAELLDLVALGTIADVVALDRNNRILVEQGLRRIRAGRCRPGLLALLGVGGRDAERAVASDLAFAAGPRLNAAGRLEDMTVGIECLLAEDARSAAALAGRLDALNRERRAIEARMQDEALADLEARIDGDALTAALCLYDANWHQGVVGILASRLRERFHRPALVFAPAGDGELKGSGRSIPGLHLRDAIARVDSLQPGLIPRFGGHAGAAGLSLAEADFDTFSSLFTQVVADSVDPAQFRGELLTDGPLQASDLELPLAEEIRAAGPWGQGFPEPVFHNVFRVHSRRIVGERHLRLQLSPVDSPRHSVEAIAFGAVERGWDGLPETIEMAYRLDVNHWQGRKRLQLMVVDMRPLTER</sequence>
<feature type="domain" description="RecJ OB" evidence="9">
    <location>
        <begin position="464"/>
        <end position="569"/>
    </location>
</feature>
<evidence type="ECO:0000259" key="8">
    <source>
        <dbReference type="Pfam" id="PF02272"/>
    </source>
</evidence>
<keyword evidence="4 10" id="KW-0378">Hydrolase</keyword>
<dbReference type="FunFam" id="3.90.1640.30:FF:000001">
    <property type="entry name" value="Single-stranded-DNA-specific exonuclease RecJ"/>
    <property type="match status" value="1"/>
</dbReference>
<dbReference type="GO" id="GO:0003676">
    <property type="term" value="F:nucleic acid binding"/>
    <property type="evidence" value="ECO:0007669"/>
    <property type="project" value="InterPro"/>
</dbReference>
<dbReference type="GO" id="GO:0006281">
    <property type="term" value="P:DNA repair"/>
    <property type="evidence" value="ECO:0007669"/>
    <property type="project" value="InterPro"/>
</dbReference>
<keyword evidence="11" id="KW-1185">Reference proteome</keyword>
<dbReference type="AlphaFoldDB" id="A0AAE3G6Y8"/>
<dbReference type="GO" id="GO:0008409">
    <property type="term" value="F:5'-3' exonuclease activity"/>
    <property type="evidence" value="ECO:0007669"/>
    <property type="project" value="InterPro"/>
</dbReference>
<organism evidence="10 11">
    <name type="scientific">Natronocella acetinitrilica</name>
    <dbReference type="NCBI Taxonomy" id="414046"/>
    <lineage>
        <taxon>Bacteria</taxon>
        <taxon>Pseudomonadati</taxon>
        <taxon>Pseudomonadota</taxon>
        <taxon>Gammaproteobacteria</taxon>
        <taxon>Chromatiales</taxon>
        <taxon>Ectothiorhodospiraceae</taxon>
        <taxon>Natronocella</taxon>
    </lineage>
</organism>
<dbReference type="Pfam" id="PF17768">
    <property type="entry name" value="RecJ_OB"/>
    <property type="match status" value="1"/>
</dbReference>
<dbReference type="GO" id="GO:0006310">
    <property type="term" value="P:DNA recombination"/>
    <property type="evidence" value="ECO:0007669"/>
    <property type="project" value="InterPro"/>
</dbReference>
<evidence type="ECO:0000256" key="2">
    <source>
        <dbReference type="ARBA" id="ARBA00019841"/>
    </source>
</evidence>
<dbReference type="Pfam" id="PF02272">
    <property type="entry name" value="DHHA1"/>
    <property type="match status" value="1"/>
</dbReference>
<protein>
    <recommendedName>
        <fullName evidence="2">Single-stranded-DNA-specific exonuclease RecJ</fullName>
    </recommendedName>
</protein>
<feature type="coiled-coil region" evidence="6">
    <location>
        <begin position="312"/>
        <end position="339"/>
    </location>
</feature>
<dbReference type="Gene3D" id="3.10.310.30">
    <property type="match status" value="1"/>
</dbReference>